<accession>A0A3N0EBU0</accession>
<dbReference type="Pfam" id="PF01553">
    <property type="entry name" value="Acyltransferase"/>
    <property type="match status" value="1"/>
</dbReference>
<name>A0A3N0EBU0_9ACTN</name>
<dbReference type="AlphaFoldDB" id="A0A3N0EBU0"/>
<evidence type="ECO:0000259" key="4">
    <source>
        <dbReference type="SMART" id="SM00563"/>
    </source>
</evidence>
<evidence type="ECO:0000313" key="5">
    <source>
        <dbReference type="EMBL" id="RNL85301.1"/>
    </source>
</evidence>
<dbReference type="PANTHER" id="PTHR10434">
    <property type="entry name" value="1-ACYL-SN-GLYCEROL-3-PHOSPHATE ACYLTRANSFERASE"/>
    <property type="match status" value="1"/>
</dbReference>
<evidence type="ECO:0000256" key="2">
    <source>
        <dbReference type="ARBA" id="ARBA00023315"/>
    </source>
</evidence>
<reference evidence="5 6" key="1">
    <citation type="submission" date="2018-11" db="EMBL/GenBank/DDBJ databases">
        <title>The genome draft of YIM 96095.</title>
        <authorList>
            <person name="Tang S.-K."/>
            <person name="Chunyu W.-X."/>
            <person name="Feng Y.-Z."/>
        </authorList>
    </citation>
    <scope>NUCLEOTIDE SEQUENCE [LARGE SCALE GENOMIC DNA]</scope>
    <source>
        <strain evidence="5 6">YIM 96095</strain>
    </source>
</reference>
<dbReference type="SUPFAM" id="SSF69593">
    <property type="entry name" value="Glycerol-3-phosphate (1)-acyltransferase"/>
    <property type="match status" value="1"/>
</dbReference>
<keyword evidence="3" id="KW-0472">Membrane</keyword>
<dbReference type="EMBL" id="RJMB01000007">
    <property type="protein sequence ID" value="RNL85301.1"/>
    <property type="molecule type" value="Genomic_DNA"/>
</dbReference>
<proteinExistence type="predicted"/>
<organism evidence="5 6">
    <name type="scientific">Halostreptopolyspora alba</name>
    <dbReference type="NCBI Taxonomy" id="2487137"/>
    <lineage>
        <taxon>Bacteria</taxon>
        <taxon>Bacillati</taxon>
        <taxon>Actinomycetota</taxon>
        <taxon>Actinomycetes</taxon>
        <taxon>Streptosporangiales</taxon>
        <taxon>Nocardiopsidaceae</taxon>
        <taxon>Halostreptopolyspora</taxon>
    </lineage>
</organism>
<dbReference type="OrthoDB" id="5184723at2"/>
<keyword evidence="3" id="KW-0812">Transmembrane</keyword>
<dbReference type="SMART" id="SM00563">
    <property type="entry name" value="PlsC"/>
    <property type="match status" value="1"/>
</dbReference>
<sequence>MVRVLRWVFFVLVVRPVIMVILGLNVRHREKLPHQGPAVLTANHNSHLDALVLITLMPLRLLHRIRPVAAEDYFLSNKALAWFSTRIIGILPIPRRRTTGVDDPMTACGEALERGDILIFFPEGSRGEPEKMTEFRGGIGKLAGRNPEVPVTPIYLHGLGKALPKGEAMVVPFFLDVIVGEALRFDDGYEDFLGELRHRMEALAEEGDFVSWD</sequence>
<dbReference type="RefSeq" id="WP_123200956.1">
    <property type="nucleotide sequence ID" value="NZ_RJMB01000007.1"/>
</dbReference>
<keyword evidence="2 5" id="KW-0012">Acyltransferase</keyword>
<feature type="domain" description="Phospholipid/glycerol acyltransferase" evidence="4">
    <location>
        <begin position="38"/>
        <end position="159"/>
    </location>
</feature>
<dbReference type="GO" id="GO:0006654">
    <property type="term" value="P:phosphatidic acid biosynthetic process"/>
    <property type="evidence" value="ECO:0007669"/>
    <property type="project" value="TreeGrafter"/>
</dbReference>
<dbReference type="CDD" id="cd07989">
    <property type="entry name" value="LPLAT_AGPAT-like"/>
    <property type="match status" value="1"/>
</dbReference>
<keyword evidence="6" id="KW-1185">Reference proteome</keyword>
<evidence type="ECO:0000256" key="1">
    <source>
        <dbReference type="ARBA" id="ARBA00022679"/>
    </source>
</evidence>
<comment type="caution">
    <text evidence="5">The sequence shown here is derived from an EMBL/GenBank/DDBJ whole genome shotgun (WGS) entry which is preliminary data.</text>
</comment>
<protein>
    <submittedName>
        <fullName evidence="5">1-acyl-sn-glycerol-3-phosphate acyltransferase</fullName>
    </submittedName>
</protein>
<gene>
    <name evidence="5" type="ORF">EFW17_09495</name>
</gene>
<feature type="transmembrane region" description="Helical" evidence="3">
    <location>
        <begin position="6"/>
        <end position="26"/>
    </location>
</feature>
<evidence type="ECO:0000256" key="3">
    <source>
        <dbReference type="SAM" id="Phobius"/>
    </source>
</evidence>
<dbReference type="InterPro" id="IPR002123">
    <property type="entry name" value="Plipid/glycerol_acylTrfase"/>
</dbReference>
<keyword evidence="3" id="KW-1133">Transmembrane helix</keyword>
<dbReference type="PANTHER" id="PTHR10434:SF11">
    <property type="entry name" value="1-ACYL-SN-GLYCEROL-3-PHOSPHATE ACYLTRANSFERASE"/>
    <property type="match status" value="1"/>
</dbReference>
<dbReference type="Proteomes" id="UP000269198">
    <property type="component" value="Unassembled WGS sequence"/>
</dbReference>
<evidence type="ECO:0000313" key="6">
    <source>
        <dbReference type="Proteomes" id="UP000269198"/>
    </source>
</evidence>
<dbReference type="GO" id="GO:0003841">
    <property type="term" value="F:1-acylglycerol-3-phosphate O-acyltransferase activity"/>
    <property type="evidence" value="ECO:0007669"/>
    <property type="project" value="TreeGrafter"/>
</dbReference>
<keyword evidence="1 5" id="KW-0808">Transferase</keyword>